<proteinExistence type="predicted"/>
<feature type="region of interest" description="Disordered" evidence="2">
    <location>
        <begin position="168"/>
        <end position="199"/>
    </location>
</feature>
<evidence type="ECO:0000259" key="4">
    <source>
        <dbReference type="Pfam" id="PF18204"/>
    </source>
</evidence>
<accession>A0A482Y8B4</accession>
<dbReference type="GO" id="GO:0030115">
    <property type="term" value="C:S-layer"/>
    <property type="evidence" value="ECO:0007669"/>
    <property type="project" value="UniProtKB-SubCell"/>
</dbReference>
<gene>
    <name evidence="5" type="ORF">BDK88_2222</name>
</gene>
<dbReference type="GO" id="GO:0005886">
    <property type="term" value="C:plasma membrane"/>
    <property type="evidence" value="ECO:0007669"/>
    <property type="project" value="UniProtKB-SubCell"/>
</dbReference>
<evidence type="ECO:0000313" key="5">
    <source>
        <dbReference type="EMBL" id="RZV10994.1"/>
    </source>
</evidence>
<feature type="region of interest" description="Disordered" evidence="2">
    <location>
        <begin position="428"/>
        <end position="457"/>
    </location>
</feature>
<feature type="compositionally biased region" description="Acidic residues" evidence="2">
    <location>
        <begin position="549"/>
        <end position="579"/>
    </location>
</feature>
<sequence length="618" mass="64458">MTRLSRPTALFVAAMVVLSMAGAGAGTAVAAETPETSAEPNSTAEAVKTLENDDELYFVFGADLGNQSLDEFLESQMATSTDPSVEAGREEITDVVQYQDVEKVNFNQQGGAISIAIGGGEATAIQEETQQNTNSQVGEATAESTVAPSQDLSFENVGDVNIVFGNSDDRGFDGWSVRDETDGSGRDSGLATETSTTQQQNVSQVNFNDQSIAIALAENESTALAYQRSTQTNKNRQQGSTTLRETGTTAGAAEQSAQASIDQSQTLSQINQNQQGMAVAIAVGSNSVATAVQITDQTNLNEQYASVETLSHLESMAGMNIATADEANSSVLTTSGEGTDGDETADVSMTQYQHTEQVNINLQSAAVAVALDGSNATAIQLAEQRNYNEQIGVATAASIYENVTANAGTVISNETTLTIGGDAIRGTAPITIGHDGENGENGENDQRTTDKQSSSAHFEQIQFVTQENRNRQQAAIAVAERNASANASQITIQRNRNVRFADGEATVDTSGDTTESGDGTGSETVENGSGSDPATGPTKKKAAKKSDPTDDETNDNVTDDETTLPDTDAGDETADDVSSDEPRAAPSDERGDSIPGFGVAVALVALLAAGLFATRKEN</sequence>
<comment type="caution">
    <text evidence="5">The sequence shown here is derived from an EMBL/GenBank/DDBJ whole genome shotgun (WGS) entry which is preliminary data.</text>
</comment>
<evidence type="ECO:0000256" key="2">
    <source>
        <dbReference type="SAM" id="MobiDB-lite"/>
    </source>
</evidence>
<feature type="region of interest" description="Disordered" evidence="2">
    <location>
        <begin position="501"/>
        <end position="595"/>
    </location>
</feature>
<keyword evidence="3" id="KW-1133">Transmembrane helix</keyword>
<dbReference type="Pfam" id="PF18204">
    <property type="entry name" value="PGF-CTERM"/>
    <property type="match status" value="1"/>
</dbReference>
<dbReference type="OrthoDB" id="202842at2157"/>
<keyword evidence="3" id="KW-0472">Membrane</keyword>
<feature type="compositionally biased region" description="Basic and acidic residues" evidence="2">
    <location>
        <begin position="168"/>
        <end position="185"/>
    </location>
</feature>
<dbReference type="Proteomes" id="UP000291097">
    <property type="component" value="Unassembled WGS sequence"/>
</dbReference>
<dbReference type="EMBL" id="SHMP01000004">
    <property type="protein sequence ID" value="RZV10994.1"/>
    <property type="molecule type" value="Genomic_DNA"/>
</dbReference>
<evidence type="ECO:0000256" key="1">
    <source>
        <dbReference type="ARBA" id="ARBA00022729"/>
    </source>
</evidence>
<feature type="domain" description="PGF-CTERM archaeal protein-sorting signal" evidence="4">
    <location>
        <begin position="594"/>
        <end position="616"/>
    </location>
</feature>
<evidence type="ECO:0000313" key="6">
    <source>
        <dbReference type="Proteomes" id="UP000291097"/>
    </source>
</evidence>
<feature type="compositionally biased region" description="Basic and acidic residues" evidence="2">
    <location>
        <begin position="580"/>
        <end position="592"/>
    </location>
</feature>
<evidence type="ECO:0000256" key="3">
    <source>
        <dbReference type="SAM" id="Phobius"/>
    </source>
</evidence>
<protein>
    <submittedName>
        <fullName evidence="5">PGF-CTERM protein</fullName>
    </submittedName>
</protein>
<dbReference type="AlphaFoldDB" id="A0A482Y8B4"/>
<organism evidence="5 6">
    <name type="scientific">Natrinema hispanicum</name>
    <dbReference type="NCBI Taxonomy" id="392421"/>
    <lineage>
        <taxon>Archaea</taxon>
        <taxon>Methanobacteriati</taxon>
        <taxon>Methanobacteriota</taxon>
        <taxon>Stenosarchaea group</taxon>
        <taxon>Halobacteria</taxon>
        <taxon>Halobacteriales</taxon>
        <taxon>Natrialbaceae</taxon>
        <taxon>Natrinema</taxon>
    </lineage>
</organism>
<keyword evidence="3" id="KW-0812">Transmembrane</keyword>
<dbReference type="NCBIfam" id="TIGR04126">
    <property type="entry name" value="PGF_CTERM"/>
    <property type="match status" value="1"/>
</dbReference>
<feature type="transmembrane region" description="Helical" evidence="3">
    <location>
        <begin position="594"/>
        <end position="613"/>
    </location>
</feature>
<dbReference type="InterPro" id="IPR026371">
    <property type="entry name" value="PGF_CTERM"/>
</dbReference>
<feature type="compositionally biased region" description="Low complexity" evidence="2">
    <location>
        <begin position="506"/>
        <end position="537"/>
    </location>
</feature>
<dbReference type="RefSeq" id="WP_130500387.1">
    <property type="nucleotide sequence ID" value="NZ_SHMP01000004.1"/>
</dbReference>
<reference evidence="5 6" key="1">
    <citation type="submission" date="2019-02" db="EMBL/GenBank/DDBJ databases">
        <title>Genomic Encyclopedia of Archaeal and Bacterial Type Strains, Phase II (KMG-II): from individual species to whole genera.</title>
        <authorList>
            <person name="Goeker M."/>
        </authorList>
    </citation>
    <scope>NUCLEOTIDE SEQUENCE [LARGE SCALE GENOMIC DNA]</scope>
    <source>
        <strain evidence="5 6">DSM 18328</strain>
    </source>
</reference>
<keyword evidence="1" id="KW-0732">Signal</keyword>
<name>A0A482Y8B4_9EURY</name>
<feature type="region of interest" description="Disordered" evidence="2">
    <location>
        <begin position="226"/>
        <end position="260"/>
    </location>
</feature>